<evidence type="ECO:0000313" key="3">
    <source>
        <dbReference type="Proteomes" id="UP001175000"/>
    </source>
</evidence>
<proteinExistence type="predicted"/>
<protein>
    <submittedName>
        <fullName evidence="2">Uncharacterized protein</fullName>
    </submittedName>
</protein>
<name>A0AA39XCT1_9PEZI</name>
<evidence type="ECO:0000313" key="2">
    <source>
        <dbReference type="EMBL" id="KAK0631554.1"/>
    </source>
</evidence>
<sequence length="515" mass="58763">MHPDTLCQYIVQGARGEDRSDVWHGIFDLYWRAAFSGHFGEARRLLDVYFGIVGPGFKIANVAGDNGVNRCLATIWAHAPAAKPSNIPTWVAGAGPFTDDEVPEYDISRPGFYEKWPEKYWIPSYGFLKPDKHDPHAWRTSQDHWECAACARLLCRVPQGQVPDRAAIEEAFEAIERLRTQLPCRKYGEPEGLYSPPDQSEVARIVPNDIYLPFLLGLGLRDRAWEMFCNGEGRNWRRLPALYDMCLREGRYLPLIERDEAKSAVDNITAAFIGRQENGRVDPLKPLMDLGWSELLRRFSEAALQYHARAYSRIKNPPRQASDILFPPIAPELLAETEQRLGPLPPDLKEMVQVANGFRGPLHRLGRGFPGVDKFEIEACDSWYQNFLTDEDGGLPQASSEALEAPIWIAYIGKGIETAYQHLICPPDTWRKLVGNEHATDGEYRVQCQIAWAYRHDVPDTEAFQGVRHWIASETFKMEGRLGRRERGEWDEATDEDEEDEEERETDEGEDEAME</sequence>
<dbReference type="AlphaFoldDB" id="A0AA39XCT1"/>
<comment type="caution">
    <text evidence="2">The sequence shown here is derived from an EMBL/GenBank/DDBJ whole genome shotgun (WGS) entry which is preliminary data.</text>
</comment>
<reference evidence="2" key="1">
    <citation type="submission" date="2023-06" db="EMBL/GenBank/DDBJ databases">
        <title>Genome-scale phylogeny and comparative genomics of the fungal order Sordariales.</title>
        <authorList>
            <consortium name="Lawrence Berkeley National Laboratory"/>
            <person name="Hensen N."/>
            <person name="Bonometti L."/>
            <person name="Westerberg I."/>
            <person name="Brannstrom I.O."/>
            <person name="Guillou S."/>
            <person name="Cros-Aarteil S."/>
            <person name="Calhoun S."/>
            <person name="Haridas S."/>
            <person name="Kuo A."/>
            <person name="Mondo S."/>
            <person name="Pangilinan J."/>
            <person name="Riley R."/>
            <person name="Labutti K."/>
            <person name="Andreopoulos B."/>
            <person name="Lipzen A."/>
            <person name="Chen C."/>
            <person name="Yanf M."/>
            <person name="Daum C."/>
            <person name="Ng V."/>
            <person name="Clum A."/>
            <person name="Steindorff A."/>
            <person name="Ohm R."/>
            <person name="Martin F."/>
            <person name="Silar P."/>
            <person name="Natvig D."/>
            <person name="Lalanne C."/>
            <person name="Gautier V."/>
            <person name="Ament-Velasquez S.L."/>
            <person name="Kruys A."/>
            <person name="Hutchinson M.I."/>
            <person name="Powell A.J."/>
            <person name="Barry K."/>
            <person name="Miller A.N."/>
            <person name="Grigoriev I.V."/>
            <person name="Debuchy R."/>
            <person name="Gladieux P."/>
            <person name="Thoren M.H."/>
            <person name="Johannesson H."/>
        </authorList>
    </citation>
    <scope>NUCLEOTIDE SEQUENCE</scope>
    <source>
        <strain evidence="2">CBS 606.72</strain>
    </source>
</reference>
<dbReference type="Proteomes" id="UP001175000">
    <property type="component" value="Unassembled WGS sequence"/>
</dbReference>
<evidence type="ECO:0000256" key="1">
    <source>
        <dbReference type="SAM" id="MobiDB-lite"/>
    </source>
</evidence>
<gene>
    <name evidence="2" type="ORF">B0T14DRAFT_559344</name>
</gene>
<organism evidence="2 3">
    <name type="scientific">Immersiella caudata</name>
    <dbReference type="NCBI Taxonomy" id="314043"/>
    <lineage>
        <taxon>Eukaryota</taxon>
        <taxon>Fungi</taxon>
        <taxon>Dikarya</taxon>
        <taxon>Ascomycota</taxon>
        <taxon>Pezizomycotina</taxon>
        <taxon>Sordariomycetes</taxon>
        <taxon>Sordariomycetidae</taxon>
        <taxon>Sordariales</taxon>
        <taxon>Lasiosphaeriaceae</taxon>
        <taxon>Immersiella</taxon>
    </lineage>
</organism>
<dbReference type="EMBL" id="JAULSU010000001">
    <property type="protein sequence ID" value="KAK0631554.1"/>
    <property type="molecule type" value="Genomic_DNA"/>
</dbReference>
<feature type="compositionally biased region" description="Acidic residues" evidence="1">
    <location>
        <begin position="491"/>
        <end position="515"/>
    </location>
</feature>
<accession>A0AA39XCT1</accession>
<keyword evidence="3" id="KW-1185">Reference proteome</keyword>
<feature type="region of interest" description="Disordered" evidence="1">
    <location>
        <begin position="482"/>
        <end position="515"/>
    </location>
</feature>